<accession>A0A6A7BKE0</accession>
<feature type="compositionally biased region" description="Polar residues" evidence="5">
    <location>
        <begin position="187"/>
        <end position="198"/>
    </location>
</feature>
<evidence type="ECO:0000256" key="4">
    <source>
        <dbReference type="ARBA" id="ARBA00023136"/>
    </source>
</evidence>
<evidence type="ECO:0000256" key="1">
    <source>
        <dbReference type="ARBA" id="ARBA00004141"/>
    </source>
</evidence>
<name>A0A6A7BKE0_9PLEO</name>
<evidence type="ECO:0000256" key="2">
    <source>
        <dbReference type="ARBA" id="ARBA00022692"/>
    </source>
</evidence>
<dbReference type="OrthoDB" id="1046782at2759"/>
<gene>
    <name evidence="7" type="ORF">T440DRAFT_486207</name>
</gene>
<sequence length="504" mass="56915">MTFRSLAADHTPLDEFHFSIPEVKRAKRQGSDSYLPLHVFEWSESQSDGIEICDVRSVEKLLTQSQGSVRIVFAPRDEPHPSTVEGLVNLFERCEIPSAFVNESLQGISQSFGAYHDADGAACVWFHILCKDLAVDQNRIVHPQDNAHNPDESRIAAQRQSHANFTWLKPGFVLKTRDPGTPRPLKTSPSTSDVTLSTPSGKAQVELFCFGAPTTFRDRFRKLITTTTSEDLIEDPYILLDIVFEEMYKVLDRTAWVVGNIFGGIETVIPVSGSCRVEHALISHQQTLAMASNPGKATRELLSDHFTIVHNLAKHNIYLRENCEAALATLEDLRETHQVKIGDCPSPSQRLTGQALRYRRTLFQSTQCRLASLDARMANVIQLSFHIVTQGDSLTMQSESRSMRLLAVITLIFMPLSTVAGIFGTQFMKLQDEKPYHITVSRDFWLLWVIVLPLTVIVFLVWRVWYMDAKVRLIGDMPQRANGEFGYMGWKSFGKRDKTSQEKA</sequence>
<dbReference type="AlphaFoldDB" id="A0A6A7BKE0"/>
<dbReference type="InterPro" id="IPR045863">
    <property type="entry name" value="CorA_TM1_TM2"/>
</dbReference>
<evidence type="ECO:0008006" key="9">
    <source>
        <dbReference type="Google" id="ProtNLM"/>
    </source>
</evidence>
<dbReference type="SUPFAM" id="SSF144083">
    <property type="entry name" value="Magnesium transport protein CorA, transmembrane region"/>
    <property type="match status" value="1"/>
</dbReference>
<evidence type="ECO:0000256" key="6">
    <source>
        <dbReference type="SAM" id="Phobius"/>
    </source>
</evidence>
<keyword evidence="4 6" id="KW-0472">Membrane</keyword>
<dbReference type="Proteomes" id="UP000799423">
    <property type="component" value="Unassembled WGS sequence"/>
</dbReference>
<evidence type="ECO:0000256" key="5">
    <source>
        <dbReference type="SAM" id="MobiDB-lite"/>
    </source>
</evidence>
<keyword evidence="2 6" id="KW-0812">Transmembrane</keyword>
<proteinExistence type="predicted"/>
<evidence type="ECO:0000313" key="7">
    <source>
        <dbReference type="EMBL" id="KAF2855237.1"/>
    </source>
</evidence>
<organism evidence="7 8">
    <name type="scientific">Plenodomus tracheiphilus IPT5</name>
    <dbReference type="NCBI Taxonomy" id="1408161"/>
    <lineage>
        <taxon>Eukaryota</taxon>
        <taxon>Fungi</taxon>
        <taxon>Dikarya</taxon>
        <taxon>Ascomycota</taxon>
        <taxon>Pezizomycotina</taxon>
        <taxon>Dothideomycetes</taxon>
        <taxon>Pleosporomycetidae</taxon>
        <taxon>Pleosporales</taxon>
        <taxon>Pleosporineae</taxon>
        <taxon>Leptosphaeriaceae</taxon>
        <taxon>Plenodomus</taxon>
    </lineage>
</organism>
<dbReference type="GO" id="GO:0016020">
    <property type="term" value="C:membrane"/>
    <property type="evidence" value="ECO:0007669"/>
    <property type="project" value="UniProtKB-SubCell"/>
</dbReference>
<feature type="transmembrane region" description="Helical" evidence="6">
    <location>
        <begin position="405"/>
        <end position="424"/>
    </location>
</feature>
<dbReference type="Gene3D" id="1.20.58.340">
    <property type="entry name" value="Magnesium transport protein CorA, transmembrane region"/>
    <property type="match status" value="1"/>
</dbReference>
<reference evidence="7" key="1">
    <citation type="submission" date="2020-01" db="EMBL/GenBank/DDBJ databases">
        <authorList>
            <consortium name="DOE Joint Genome Institute"/>
            <person name="Haridas S."/>
            <person name="Albert R."/>
            <person name="Binder M."/>
            <person name="Bloem J."/>
            <person name="Labutti K."/>
            <person name="Salamov A."/>
            <person name="Andreopoulos B."/>
            <person name="Baker S.E."/>
            <person name="Barry K."/>
            <person name="Bills G."/>
            <person name="Bluhm B.H."/>
            <person name="Cannon C."/>
            <person name="Castanera R."/>
            <person name="Culley D.E."/>
            <person name="Daum C."/>
            <person name="Ezra D."/>
            <person name="Gonzalez J.B."/>
            <person name="Henrissat B."/>
            <person name="Kuo A."/>
            <person name="Liang C."/>
            <person name="Lipzen A."/>
            <person name="Lutzoni F."/>
            <person name="Magnuson J."/>
            <person name="Mondo S."/>
            <person name="Nolan M."/>
            <person name="Ohm R."/>
            <person name="Pangilinan J."/>
            <person name="Park H.-J."/>
            <person name="Ramirez L."/>
            <person name="Alfaro M."/>
            <person name="Sun H."/>
            <person name="Tritt A."/>
            <person name="Yoshinaga Y."/>
            <person name="Zwiers L.-H."/>
            <person name="Turgeon B.G."/>
            <person name="Goodwin S.B."/>
            <person name="Spatafora J.W."/>
            <person name="Crous P.W."/>
            <person name="Grigoriev I.V."/>
        </authorList>
    </citation>
    <scope>NUCLEOTIDE SEQUENCE</scope>
    <source>
        <strain evidence="7">IPT5</strain>
    </source>
</reference>
<keyword evidence="8" id="KW-1185">Reference proteome</keyword>
<feature type="region of interest" description="Disordered" evidence="5">
    <location>
        <begin position="177"/>
        <end position="198"/>
    </location>
</feature>
<dbReference type="EMBL" id="MU006291">
    <property type="protein sequence ID" value="KAF2855237.1"/>
    <property type="molecule type" value="Genomic_DNA"/>
</dbReference>
<comment type="subcellular location">
    <subcellularLocation>
        <location evidence="1">Membrane</location>
        <topology evidence="1">Multi-pass membrane protein</topology>
    </subcellularLocation>
</comment>
<feature type="transmembrane region" description="Helical" evidence="6">
    <location>
        <begin position="444"/>
        <end position="465"/>
    </location>
</feature>
<keyword evidence="3 6" id="KW-1133">Transmembrane helix</keyword>
<protein>
    <recommendedName>
        <fullName evidence="9">Cora-domain-containing protein</fullName>
    </recommendedName>
</protein>
<evidence type="ECO:0000313" key="8">
    <source>
        <dbReference type="Proteomes" id="UP000799423"/>
    </source>
</evidence>
<evidence type="ECO:0000256" key="3">
    <source>
        <dbReference type="ARBA" id="ARBA00022989"/>
    </source>
</evidence>